<dbReference type="Gene3D" id="3.40.50.11310">
    <property type="entry name" value="Bacterial phosphonate metabolism protein PhnH"/>
    <property type="match status" value="1"/>
</dbReference>
<dbReference type="InterPro" id="IPR008772">
    <property type="entry name" value="Phosphonate_metab_PhnH"/>
</dbReference>
<keyword evidence="1" id="KW-0456">Lyase</keyword>
<dbReference type="EMBL" id="AP025564">
    <property type="protein sequence ID" value="BDE97823.1"/>
    <property type="molecule type" value="Genomic_DNA"/>
</dbReference>
<proteinExistence type="predicted"/>
<accession>A0ABM7WN05</accession>
<keyword evidence="2" id="KW-1185">Reference proteome</keyword>
<name>A0ABM7WN05_9ACTN</name>
<protein>
    <submittedName>
        <fullName evidence="1">Carbon-phosphorus lyase subunit PhnH</fullName>
    </submittedName>
</protein>
<dbReference type="Pfam" id="PF05845">
    <property type="entry name" value="PhnH"/>
    <property type="match status" value="1"/>
</dbReference>
<reference evidence="1 2" key="1">
    <citation type="submission" date="2022-01" db="EMBL/GenBank/DDBJ databases">
        <title>Novel bile acid biosynthetic pathways are enriched in the microbiome of centenarians.</title>
        <authorList>
            <person name="Sato Y."/>
            <person name="Atarashi K."/>
            <person name="Plichta R.D."/>
            <person name="Arai Y."/>
            <person name="Sasajima S."/>
            <person name="Kearney M.S."/>
            <person name="Suda W."/>
            <person name="Takeshita K."/>
            <person name="Sasaki T."/>
            <person name="Okamoto S."/>
            <person name="Skelly N.A."/>
            <person name="Okamura Y."/>
            <person name="Vlamakis H."/>
            <person name="Li Y."/>
            <person name="Tanoue T."/>
            <person name="Takei H."/>
            <person name="Nittono H."/>
            <person name="Narushima S."/>
            <person name="Irie J."/>
            <person name="Itoh H."/>
            <person name="Moriya K."/>
            <person name="Sugiura Y."/>
            <person name="Suematsu M."/>
            <person name="Moritoki N."/>
            <person name="Shibata S."/>
            <person name="Littman R.D."/>
            <person name="Fischbach A.M."/>
            <person name="Uwamino Y."/>
            <person name="Inoue T."/>
            <person name="Honda A."/>
            <person name="Hattori M."/>
            <person name="Murai T."/>
            <person name="Xavier J.R."/>
            <person name="Hirose N."/>
            <person name="Honda K."/>
        </authorList>
    </citation>
    <scope>NUCLEOTIDE SEQUENCE [LARGE SCALE GENOMIC DNA]</scope>
    <source>
        <strain evidence="1 2">CE91-St30</strain>
    </source>
</reference>
<dbReference type="InterPro" id="IPR038058">
    <property type="entry name" value="PhnH-like_sp"/>
</dbReference>
<dbReference type="GO" id="GO:0016829">
    <property type="term" value="F:lyase activity"/>
    <property type="evidence" value="ECO:0007669"/>
    <property type="project" value="UniProtKB-KW"/>
</dbReference>
<evidence type="ECO:0000313" key="1">
    <source>
        <dbReference type="EMBL" id="BDE97823.1"/>
    </source>
</evidence>
<dbReference type="Proteomes" id="UP001320544">
    <property type="component" value="Chromosome"/>
</dbReference>
<sequence>MDATLSEIHRVQRSFRAVMDAMARPGRPEAMPLATGSQTRYPGIGKPLATLIDMLVDQATTFSLAQGCDDALARAIASETHAKSVMPDAASFVIVPERADAPCIEMAIAHATAGSLASPEQGATVLVGCSRIAGQDERPGSVDDDRPLHWVSIEGPGVRDAHVFGVDRIDWAWARNRREDEFPCGIDIVLVDGRGVVVAIPRTSFVSLLAVGKGVK</sequence>
<dbReference type="SUPFAM" id="SSF159709">
    <property type="entry name" value="PhnH-like"/>
    <property type="match status" value="1"/>
</dbReference>
<organism evidence="1 2">
    <name type="scientific">Raoultibacter timonensis</name>
    <dbReference type="NCBI Taxonomy" id="1907662"/>
    <lineage>
        <taxon>Bacteria</taxon>
        <taxon>Bacillati</taxon>
        <taxon>Actinomycetota</taxon>
        <taxon>Coriobacteriia</taxon>
        <taxon>Eggerthellales</taxon>
        <taxon>Eggerthellaceae</taxon>
        <taxon>Raoultibacter</taxon>
    </lineage>
</organism>
<dbReference type="NCBIfam" id="TIGR03292">
    <property type="entry name" value="PhnH_redo"/>
    <property type="match status" value="1"/>
</dbReference>
<gene>
    <name evidence="1" type="primary">phnH</name>
    <name evidence="1" type="ORF">CE91St30_31560</name>
</gene>
<evidence type="ECO:0000313" key="2">
    <source>
        <dbReference type="Proteomes" id="UP001320544"/>
    </source>
</evidence>
<dbReference type="RefSeq" id="WP_244387266.1">
    <property type="nucleotide sequence ID" value="NZ_AP025564.1"/>
</dbReference>